<evidence type="ECO:0000256" key="1">
    <source>
        <dbReference type="ARBA" id="ARBA00010641"/>
    </source>
</evidence>
<dbReference type="Pfam" id="PF08281">
    <property type="entry name" value="Sigma70_r4_2"/>
    <property type="match status" value="1"/>
</dbReference>
<dbReference type="CDD" id="cd06171">
    <property type="entry name" value="Sigma70_r4"/>
    <property type="match status" value="1"/>
</dbReference>
<accession>A0ABU4I0K8</accession>
<comment type="similarity">
    <text evidence="1">Belongs to the sigma-70 factor family. ECF subfamily.</text>
</comment>
<evidence type="ECO:0000313" key="8">
    <source>
        <dbReference type="Proteomes" id="UP001284601"/>
    </source>
</evidence>
<dbReference type="InterPro" id="IPR036388">
    <property type="entry name" value="WH-like_DNA-bd_sf"/>
</dbReference>
<dbReference type="InterPro" id="IPR013324">
    <property type="entry name" value="RNA_pol_sigma_r3/r4-like"/>
</dbReference>
<dbReference type="SUPFAM" id="SSF88659">
    <property type="entry name" value="Sigma3 and sigma4 domains of RNA polymerase sigma factors"/>
    <property type="match status" value="1"/>
</dbReference>
<dbReference type="RefSeq" id="WP_318601250.1">
    <property type="nucleotide sequence ID" value="NZ_JAWSTH010000167.1"/>
</dbReference>
<dbReference type="SUPFAM" id="SSF88946">
    <property type="entry name" value="Sigma2 domain of RNA polymerase sigma factors"/>
    <property type="match status" value="1"/>
</dbReference>
<dbReference type="Pfam" id="PF04542">
    <property type="entry name" value="Sigma70_r2"/>
    <property type="match status" value="1"/>
</dbReference>
<dbReference type="NCBIfam" id="TIGR02937">
    <property type="entry name" value="sigma70-ECF"/>
    <property type="match status" value="1"/>
</dbReference>
<dbReference type="PANTHER" id="PTHR43133">
    <property type="entry name" value="RNA POLYMERASE ECF-TYPE SIGMA FACTO"/>
    <property type="match status" value="1"/>
</dbReference>
<protein>
    <submittedName>
        <fullName evidence="7">RNA polymerase sigma factor</fullName>
    </submittedName>
</protein>
<dbReference type="InterPro" id="IPR039425">
    <property type="entry name" value="RNA_pol_sigma-70-like"/>
</dbReference>
<dbReference type="InterPro" id="IPR013249">
    <property type="entry name" value="RNA_pol_sigma70_r4_t2"/>
</dbReference>
<dbReference type="Gene3D" id="1.10.1740.10">
    <property type="match status" value="1"/>
</dbReference>
<dbReference type="EMBL" id="JAWSTH010000167">
    <property type="protein sequence ID" value="MDW5598694.1"/>
    <property type="molecule type" value="Genomic_DNA"/>
</dbReference>
<comment type="caution">
    <text evidence="7">The sequence shown here is derived from an EMBL/GenBank/DDBJ whole genome shotgun (WGS) entry which is preliminary data.</text>
</comment>
<dbReference type="InterPro" id="IPR014284">
    <property type="entry name" value="RNA_pol_sigma-70_dom"/>
</dbReference>
<dbReference type="Gene3D" id="1.10.10.10">
    <property type="entry name" value="Winged helix-like DNA-binding domain superfamily/Winged helix DNA-binding domain"/>
    <property type="match status" value="1"/>
</dbReference>
<dbReference type="InterPro" id="IPR013325">
    <property type="entry name" value="RNA_pol_sigma_r2"/>
</dbReference>
<keyword evidence="3" id="KW-0731">Sigma factor</keyword>
<feature type="domain" description="RNA polymerase sigma factor 70 region 4 type 2" evidence="6">
    <location>
        <begin position="120"/>
        <end position="169"/>
    </location>
</feature>
<sequence>METDGELIAASCADPRAFAAVFDRHYDAIAAFLRRRLERALADELASETFLQAFDGRARFDRARADARPWLYGIAANLLRGHRRSEERRLRAYARAAVPAGEAGAYDEVEARLDAAASGRALATALASLGPGERDALLLHAWTDLSYEQIAEALEIPVGTVRSRLHRARGIVRELLAASGEAVGEPTTAGGLTPAREENR</sequence>
<evidence type="ECO:0000256" key="3">
    <source>
        <dbReference type="ARBA" id="ARBA00023082"/>
    </source>
</evidence>
<evidence type="ECO:0000313" key="7">
    <source>
        <dbReference type="EMBL" id="MDW5598694.1"/>
    </source>
</evidence>
<gene>
    <name evidence="7" type="ORF">R7226_30310</name>
</gene>
<proteinExistence type="inferred from homology"/>
<dbReference type="InterPro" id="IPR007627">
    <property type="entry name" value="RNA_pol_sigma70_r2"/>
</dbReference>
<dbReference type="PANTHER" id="PTHR43133:SF25">
    <property type="entry name" value="RNA POLYMERASE SIGMA FACTOR RFAY-RELATED"/>
    <property type="match status" value="1"/>
</dbReference>
<evidence type="ECO:0000256" key="4">
    <source>
        <dbReference type="ARBA" id="ARBA00023163"/>
    </source>
</evidence>
<feature type="domain" description="RNA polymerase sigma-70 region 2" evidence="5">
    <location>
        <begin position="22"/>
        <end position="88"/>
    </location>
</feature>
<evidence type="ECO:0000256" key="2">
    <source>
        <dbReference type="ARBA" id="ARBA00023015"/>
    </source>
</evidence>
<evidence type="ECO:0000259" key="6">
    <source>
        <dbReference type="Pfam" id="PF08281"/>
    </source>
</evidence>
<dbReference type="Proteomes" id="UP001284601">
    <property type="component" value="Unassembled WGS sequence"/>
</dbReference>
<evidence type="ECO:0000259" key="5">
    <source>
        <dbReference type="Pfam" id="PF04542"/>
    </source>
</evidence>
<reference evidence="8" key="1">
    <citation type="submission" date="2023-07" db="EMBL/GenBank/DDBJ databases">
        <title>Conexibacter stalactiti sp. nov., isolated from stalactites in a lava cave and emended description of the genus Conexibacter.</title>
        <authorList>
            <person name="Lee S.D."/>
        </authorList>
    </citation>
    <scope>NUCLEOTIDE SEQUENCE [LARGE SCALE GENOMIC DNA]</scope>
    <source>
        <strain evidence="8">KCTC 39840</strain>
    </source>
</reference>
<reference evidence="7 8" key="2">
    <citation type="submission" date="2023-10" db="EMBL/GenBank/DDBJ databases">
        <authorList>
            <person name="Han X.F."/>
        </authorList>
    </citation>
    <scope>NUCLEOTIDE SEQUENCE [LARGE SCALE GENOMIC DNA]</scope>
    <source>
        <strain evidence="7 8">KCTC 39840</strain>
    </source>
</reference>
<keyword evidence="2" id="KW-0805">Transcription regulation</keyword>
<keyword evidence="4" id="KW-0804">Transcription</keyword>
<organism evidence="7 8">
    <name type="scientific">Conexibacter stalactiti</name>
    <dbReference type="NCBI Taxonomy" id="1940611"/>
    <lineage>
        <taxon>Bacteria</taxon>
        <taxon>Bacillati</taxon>
        <taxon>Actinomycetota</taxon>
        <taxon>Thermoleophilia</taxon>
        <taxon>Solirubrobacterales</taxon>
        <taxon>Conexibacteraceae</taxon>
        <taxon>Conexibacter</taxon>
    </lineage>
</organism>
<keyword evidence="8" id="KW-1185">Reference proteome</keyword>
<name>A0ABU4I0K8_9ACTN</name>